<dbReference type="Gene3D" id="3.10.20.310">
    <property type="entry name" value="membrane protein fhac"/>
    <property type="match status" value="1"/>
</dbReference>
<reference evidence="6 7" key="1">
    <citation type="submission" date="2019-06" db="EMBL/GenBank/DDBJ databases">
        <title>A chromosomal-level reference genome of Carpinus fangiana (Coryloideae, Betulaceae).</title>
        <authorList>
            <person name="Yang X."/>
            <person name="Wang Z."/>
            <person name="Zhang L."/>
            <person name="Hao G."/>
            <person name="Liu J."/>
            <person name="Yang Y."/>
        </authorList>
    </citation>
    <scope>NUCLEOTIDE SEQUENCE [LARGE SCALE GENOMIC DNA]</scope>
    <source>
        <strain evidence="6">Cfa_2016G</strain>
        <tissue evidence="6">Leaf</tissue>
    </source>
</reference>
<comment type="subcellular location">
    <subcellularLocation>
        <location evidence="3">Plastid</location>
        <location evidence="3">Chloroplast outer membrane</location>
    </subcellularLocation>
</comment>
<feature type="domain" description="Bacterial surface antigen (D15)" evidence="4">
    <location>
        <begin position="155"/>
        <end position="226"/>
    </location>
</feature>
<dbReference type="Pfam" id="PF25282">
    <property type="entry name" value="POTRA1_3_Toc75"/>
    <property type="match status" value="1"/>
</dbReference>
<evidence type="ECO:0000313" key="7">
    <source>
        <dbReference type="Proteomes" id="UP000327013"/>
    </source>
</evidence>
<gene>
    <name evidence="6" type="ORF">FH972_011544</name>
</gene>
<evidence type="ECO:0000259" key="4">
    <source>
        <dbReference type="Pfam" id="PF01103"/>
    </source>
</evidence>
<evidence type="ECO:0000313" key="6">
    <source>
        <dbReference type="EMBL" id="KAE8039102.1"/>
    </source>
</evidence>
<evidence type="ECO:0000256" key="3">
    <source>
        <dbReference type="ARBA" id="ARBA00024013"/>
    </source>
</evidence>
<protein>
    <submittedName>
        <fullName evidence="6">Uncharacterized protein</fullName>
    </submittedName>
</protein>
<dbReference type="InterPro" id="IPR000184">
    <property type="entry name" value="Bac_surfAg_D15"/>
</dbReference>
<dbReference type="PANTHER" id="PTHR12815:SF42">
    <property type="entry name" value="BACTERIAL SURFACE ANTIGEN (D15) DOMAIN-CONTAINING PROTEIN"/>
    <property type="match status" value="1"/>
</dbReference>
<dbReference type="InterPro" id="IPR039910">
    <property type="entry name" value="D15-like"/>
</dbReference>
<dbReference type="GO" id="GO:0009658">
    <property type="term" value="P:chloroplast organization"/>
    <property type="evidence" value="ECO:0007669"/>
    <property type="project" value="TreeGrafter"/>
</dbReference>
<name>A0A660KRS4_9ROSI</name>
<keyword evidence="1" id="KW-0934">Plastid</keyword>
<dbReference type="InterPro" id="IPR057354">
    <property type="entry name" value="POTRA1_3_Toc75"/>
</dbReference>
<evidence type="ECO:0000256" key="2">
    <source>
        <dbReference type="ARBA" id="ARBA00023136"/>
    </source>
</evidence>
<accession>A0A660KRS4</accession>
<sequence length="229" mass="24664">MPNGLQHTPFGINLKQHISASEAYTGCLSSDSALHQKCLDKFQALAFGKISASLQKLISLISGPTDSLVLPQSLAPAENGYCSRSLKHRLRPGKVLNIEAGKQALRNINGLGLFSNIEVNPRPDEKNEGGIIVEIKLEELEQKTAEGSRGRCWSYSVRGYNMGEIGAARNIVELAAELRIPVKGTHVYAFAEHGNDLGSSKDVKGNPTEVYRRLGHGSSYGAGVKLGLV</sequence>
<keyword evidence="2" id="KW-0472">Membrane</keyword>
<dbReference type="GO" id="GO:0045037">
    <property type="term" value="P:protein import into chloroplast stroma"/>
    <property type="evidence" value="ECO:0007669"/>
    <property type="project" value="TreeGrafter"/>
</dbReference>
<dbReference type="EMBL" id="CM017324">
    <property type="protein sequence ID" value="KAE8039102.1"/>
    <property type="molecule type" value="Genomic_DNA"/>
</dbReference>
<feature type="domain" description="Toc75-like POTRA" evidence="5">
    <location>
        <begin position="88"/>
        <end position="139"/>
    </location>
</feature>
<proteinExistence type="predicted"/>
<dbReference type="Pfam" id="PF01103">
    <property type="entry name" value="Omp85"/>
    <property type="match status" value="1"/>
</dbReference>
<keyword evidence="7" id="KW-1185">Reference proteome</keyword>
<keyword evidence="1" id="KW-1002">Plastid outer membrane</keyword>
<dbReference type="GO" id="GO:0009707">
    <property type="term" value="C:chloroplast outer membrane"/>
    <property type="evidence" value="ECO:0007669"/>
    <property type="project" value="UniProtKB-SubCell"/>
</dbReference>
<evidence type="ECO:0000259" key="5">
    <source>
        <dbReference type="Pfam" id="PF25282"/>
    </source>
</evidence>
<dbReference type="Gene3D" id="2.40.160.50">
    <property type="entry name" value="membrane protein fhac: a member of the omp85/tpsb transporter family"/>
    <property type="match status" value="1"/>
</dbReference>
<organism evidence="6 7">
    <name type="scientific">Carpinus fangiana</name>
    <dbReference type="NCBI Taxonomy" id="176857"/>
    <lineage>
        <taxon>Eukaryota</taxon>
        <taxon>Viridiplantae</taxon>
        <taxon>Streptophyta</taxon>
        <taxon>Embryophyta</taxon>
        <taxon>Tracheophyta</taxon>
        <taxon>Spermatophyta</taxon>
        <taxon>Magnoliopsida</taxon>
        <taxon>eudicotyledons</taxon>
        <taxon>Gunneridae</taxon>
        <taxon>Pentapetalae</taxon>
        <taxon>rosids</taxon>
        <taxon>fabids</taxon>
        <taxon>Fagales</taxon>
        <taxon>Betulaceae</taxon>
        <taxon>Carpinus</taxon>
    </lineage>
</organism>
<dbReference type="OrthoDB" id="1161695at2759"/>
<evidence type="ECO:0000256" key="1">
    <source>
        <dbReference type="ARBA" id="ARBA00022805"/>
    </source>
</evidence>
<dbReference type="PANTHER" id="PTHR12815">
    <property type="entry name" value="SORTING AND ASSEMBLY MACHINERY SAMM50 PROTEIN FAMILY MEMBER"/>
    <property type="match status" value="1"/>
</dbReference>
<dbReference type="Proteomes" id="UP000327013">
    <property type="component" value="Chromosome 4"/>
</dbReference>
<dbReference type="AlphaFoldDB" id="A0A660KRS4"/>